<evidence type="ECO:0000313" key="8">
    <source>
        <dbReference type="EMBL" id="MFC5649462.1"/>
    </source>
</evidence>
<keyword evidence="5" id="KW-0560">Oxidoreductase</keyword>
<dbReference type="Gene3D" id="3.10.350.10">
    <property type="entry name" value="LysM domain"/>
    <property type="match status" value="1"/>
</dbReference>
<proteinExistence type="inferred from homology"/>
<comment type="cofactor">
    <cofactor evidence="1">
        <name>FAD</name>
        <dbReference type="ChEBI" id="CHEBI:57692"/>
    </cofactor>
</comment>
<keyword evidence="9" id="KW-1185">Reference proteome</keyword>
<dbReference type="InterPro" id="IPR036779">
    <property type="entry name" value="LysM_dom_sf"/>
</dbReference>
<feature type="domain" description="LysM" evidence="7">
    <location>
        <begin position="2"/>
        <end position="47"/>
    </location>
</feature>
<protein>
    <submittedName>
        <fullName evidence="8">GMC oxidoreductase</fullName>
    </submittedName>
</protein>
<evidence type="ECO:0000256" key="3">
    <source>
        <dbReference type="ARBA" id="ARBA00022630"/>
    </source>
</evidence>
<evidence type="ECO:0000259" key="7">
    <source>
        <dbReference type="PROSITE" id="PS51782"/>
    </source>
</evidence>
<dbReference type="SUPFAM" id="SSF54373">
    <property type="entry name" value="FAD-linked reductases, C-terminal domain"/>
    <property type="match status" value="1"/>
</dbReference>
<evidence type="ECO:0000256" key="2">
    <source>
        <dbReference type="ARBA" id="ARBA00010790"/>
    </source>
</evidence>
<dbReference type="PANTHER" id="PTHR42784:SF1">
    <property type="entry name" value="PYRANOSE 2-OXIDASE"/>
    <property type="match status" value="1"/>
</dbReference>
<dbReference type="InterPro" id="IPR036188">
    <property type="entry name" value="FAD/NAD-bd_sf"/>
</dbReference>
<keyword evidence="3" id="KW-0285">Flavoprotein</keyword>
<comment type="caution">
    <text evidence="8">The sequence shown here is derived from an EMBL/GenBank/DDBJ whole genome shotgun (WGS) entry which is preliminary data.</text>
</comment>
<evidence type="ECO:0000256" key="6">
    <source>
        <dbReference type="SAM" id="MobiDB-lite"/>
    </source>
</evidence>
<dbReference type="Pfam" id="PF01476">
    <property type="entry name" value="LysM"/>
    <property type="match status" value="1"/>
</dbReference>
<evidence type="ECO:0000256" key="5">
    <source>
        <dbReference type="ARBA" id="ARBA00023002"/>
    </source>
</evidence>
<keyword evidence="4" id="KW-0274">FAD</keyword>
<dbReference type="Pfam" id="PF00732">
    <property type="entry name" value="GMC_oxred_N"/>
    <property type="match status" value="1"/>
</dbReference>
<dbReference type="SUPFAM" id="SSF51905">
    <property type="entry name" value="FAD/NAD(P)-binding domain"/>
    <property type="match status" value="1"/>
</dbReference>
<gene>
    <name evidence="8" type="ORF">ACFPYJ_10015</name>
</gene>
<name>A0ABW0VUH8_9BACL</name>
<dbReference type="InterPro" id="IPR007867">
    <property type="entry name" value="GMC_OxRtase_C"/>
</dbReference>
<evidence type="ECO:0000313" key="9">
    <source>
        <dbReference type="Proteomes" id="UP001596047"/>
    </source>
</evidence>
<accession>A0ABW0VUH8</accession>
<reference evidence="9" key="1">
    <citation type="journal article" date="2019" name="Int. J. Syst. Evol. Microbiol.">
        <title>The Global Catalogue of Microorganisms (GCM) 10K type strain sequencing project: providing services to taxonomists for standard genome sequencing and annotation.</title>
        <authorList>
            <consortium name="The Broad Institute Genomics Platform"/>
            <consortium name="The Broad Institute Genome Sequencing Center for Infectious Disease"/>
            <person name="Wu L."/>
            <person name="Ma J."/>
        </authorList>
    </citation>
    <scope>NUCLEOTIDE SEQUENCE [LARGE SCALE GENOMIC DNA]</scope>
    <source>
        <strain evidence="9">CGMCC 1.3240</strain>
    </source>
</reference>
<dbReference type="Pfam" id="PF05199">
    <property type="entry name" value="GMC_oxred_C"/>
    <property type="match status" value="1"/>
</dbReference>
<dbReference type="PANTHER" id="PTHR42784">
    <property type="entry name" value="PYRANOSE 2-OXIDASE"/>
    <property type="match status" value="1"/>
</dbReference>
<dbReference type="Proteomes" id="UP001596047">
    <property type="component" value="Unassembled WGS sequence"/>
</dbReference>
<evidence type="ECO:0000256" key="4">
    <source>
        <dbReference type="ARBA" id="ARBA00022827"/>
    </source>
</evidence>
<dbReference type="CDD" id="cd00118">
    <property type="entry name" value="LysM"/>
    <property type="match status" value="1"/>
</dbReference>
<dbReference type="InterPro" id="IPR018392">
    <property type="entry name" value="LysM"/>
</dbReference>
<dbReference type="InterPro" id="IPR051473">
    <property type="entry name" value="P2Ox-like"/>
</dbReference>
<dbReference type="RefSeq" id="WP_379187984.1">
    <property type="nucleotide sequence ID" value="NZ_JBHSOW010000035.1"/>
</dbReference>
<dbReference type="PROSITE" id="PS51782">
    <property type="entry name" value="LYSM"/>
    <property type="match status" value="1"/>
</dbReference>
<dbReference type="Gene3D" id="3.50.50.60">
    <property type="entry name" value="FAD/NAD(P)-binding domain"/>
    <property type="match status" value="2"/>
</dbReference>
<feature type="region of interest" description="Disordered" evidence="6">
    <location>
        <begin position="475"/>
        <end position="494"/>
    </location>
</feature>
<feature type="region of interest" description="Disordered" evidence="6">
    <location>
        <begin position="48"/>
        <end position="74"/>
    </location>
</feature>
<organism evidence="8 9">
    <name type="scientific">Paenibacillus solisilvae</name>
    <dbReference type="NCBI Taxonomy" id="2486751"/>
    <lineage>
        <taxon>Bacteria</taxon>
        <taxon>Bacillati</taxon>
        <taxon>Bacillota</taxon>
        <taxon>Bacilli</taxon>
        <taxon>Bacillales</taxon>
        <taxon>Paenibacillaceae</taxon>
        <taxon>Paenibacillus</taxon>
    </lineage>
</organism>
<dbReference type="EMBL" id="JBHSOW010000035">
    <property type="protein sequence ID" value="MFC5649462.1"/>
    <property type="molecule type" value="Genomic_DNA"/>
</dbReference>
<comment type="similarity">
    <text evidence="2">Belongs to the GMC oxidoreductase family.</text>
</comment>
<evidence type="ECO:0000256" key="1">
    <source>
        <dbReference type="ARBA" id="ARBA00001974"/>
    </source>
</evidence>
<dbReference type="InterPro" id="IPR000172">
    <property type="entry name" value="GMC_OxRdtase_N"/>
</dbReference>
<sequence length="543" mass="59436">MNVYIADNGDTLRTIAAMRGIGLETLMSLNPHLVRPDSDIAGKPVNLPDPAKSTSKQNAVPACPTTPANDQNSWIPLTPLGQMERTDYDVLIVGTGAGGGAVLWRLAQQLRESGKRIGIVERGGLLLQTHAYNIATMDNERRDALRNYVAEMPSGFMSPQVYALGGRMLFWNGTSPRQPSSVLADWPIPAKEMEFYYKVAEKVMSVTDSYTKGAWLTQIMLARLQKNGFPESIDEPLAVNLEPVNKYGVLNTNAFFSSIMFMAEALNGSYDLAVNARVVEVLTENNKAVGVKVMTRDKKSFYLKAKNVVLSASTFGTPQILLHSGIQGSAIGHYLVHHSRVNATGVVIRDEFPEVLGPLQILIPGTGQRPYQIQINGPGSYGWAQYQVQPLRKEWNFLLAASGKVESRFENRITLNPLRRDEYGMPEIQVDFSYSPLDDHIIEQMGEGIKQAAAAMNTRLLPRVGQSPVELKPLGEDNHESGTCSMGDDPATSATNRYGQIHGVQGLYVADNSVLPTSGTANPTLTMVALAIRTADYIAEQLK</sequence>